<dbReference type="STRING" id="446468.Ndas_0145"/>
<sequence length="227" mass="24449">MSWMTAEEEARRARAELMRDVVDFPFPLVIAALDSPRWEPAQMWFHEDPWSAGTRYVPVGPSPEPDGFGPTLRSHPLEGTHDPAWTPLHEGYGLEGGSRLCGAHGDVVIVDSADDAVGATPSTDPPTVETGAPTTEFPDIGTVELSGHVRAARPGGRGDRLGGHGMTFREHPKRGVPFPLPAPYRAARVTATGHPHTGVWGTVRNGGRMVQETRTSVTKCCCRAFLG</sequence>
<dbReference type="Proteomes" id="UP000002219">
    <property type="component" value="Chromosome 1"/>
</dbReference>
<evidence type="ECO:0000313" key="2">
    <source>
        <dbReference type="EMBL" id="ADH65595.1"/>
    </source>
</evidence>
<reference evidence="2 3" key="1">
    <citation type="journal article" date="2010" name="Stand. Genomic Sci.">
        <title>Complete genome sequence of Nocardiopsis dassonvillei type strain (IMRU 509).</title>
        <authorList>
            <person name="Sun H."/>
            <person name="Lapidus A."/>
            <person name="Nolan M."/>
            <person name="Lucas S."/>
            <person name="Del Rio T.G."/>
            <person name="Tice H."/>
            <person name="Cheng J.F."/>
            <person name="Tapia R."/>
            <person name="Han C."/>
            <person name="Goodwin L."/>
            <person name="Pitluck S."/>
            <person name="Pagani I."/>
            <person name="Ivanova N."/>
            <person name="Mavromatis K."/>
            <person name="Mikhailova N."/>
            <person name="Pati A."/>
            <person name="Chen A."/>
            <person name="Palaniappan K."/>
            <person name="Land M."/>
            <person name="Hauser L."/>
            <person name="Chang Y.J."/>
            <person name="Jeffries C.D."/>
            <person name="Djao O.D."/>
            <person name="Rohde M."/>
            <person name="Sikorski J."/>
            <person name="Goker M."/>
            <person name="Woyke T."/>
            <person name="Bristow J."/>
            <person name="Eisen J.A."/>
            <person name="Markowitz V."/>
            <person name="Hugenholtz P."/>
            <person name="Kyrpides N.C."/>
            <person name="Klenk H.P."/>
        </authorList>
    </citation>
    <scope>NUCLEOTIDE SEQUENCE [LARGE SCALE GENOMIC DNA]</scope>
    <source>
        <strain evidence="3">ATCC 23218 / DSM 43111 / CIP 107115 / JCM 7437 / KCTC 9190 / NBRC 14626 / NCTC 10488 / NRRL B-5397 / IMRU 509</strain>
    </source>
</reference>
<dbReference type="KEGG" id="nda:Ndas_0145"/>
<dbReference type="EMBL" id="CP002040">
    <property type="protein sequence ID" value="ADH65595.1"/>
    <property type="molecule type" value="Genomic_DNA"/>
</dbReference>
<evidence type="ECO:0000256" key="1">
    <source>
        <dbReference type="SAM" id="MobiDB-lite"/>
    </source>
</evidence>
<proteinExistence type="predicted"/>
<gene>
    <name evidence="2" type="ordered locus">Ndas_0145</name>
</gene>
<name>D7B741_NOCDD</name>
<keyword evidence="3" id="KW-1185">Reference proteome</keyword>
<accession>D7B741</accession>
<dbReference type="AlphaFoldDB" id="D7B741"/>
<feature type="compositionally biased region" description="Basic and acidic residues" evidence="1">
    <location>
        <begin position="156"/>
        <end position="170"/>
    </location>
</feature>
<dbReference type="HOGENOM" id="CLU_1218733_0_0_11"/>
<organism evidence="2 3">
    <name type="scientific">Nocardiopsis dassonvillei (strain ATCC 23218 / DSM 43111 / CIP 107115 / JCM 7437 / KCTC 9190 / NBRC 14626 / NCTC 10488 / NRRL B-5397 / IMRU 509)</name>
    <name type="common">Actinomadura dassonvillei</name>
    <dbReference type="NCBI Taxonomy" id="446468"/>
    <lineage>
        <taxon>Bacteria</taxon>
        <taxon>Bacillati</taxon>
        <taxon>Actinomycetota</taxon>
        <taxon>Actinomycetes</taxon>
        <taxon>Streptosporangiales</taxon>
        <taxon>Nocardiopsidaceae</taxon>
        <taxon>Nocardiopsis</taxon>
    </lineage>
</organism>
<protein>
    <submittedName>
        <fullName evidence="2">Uncharacterized protein</fullName>
    </submittedName>
</protein>
<evidence type="ECO:0000313" key="3">
    <source>
        <dbReference type="Proteomes" id="UP000002219"/>
    </source>
</evidence>
<feature type="region of interest" description="Disordered" evidence="1">
    <location>
        <begin position="150"/>
        <end position="177"/>
    </location>
</feature>